<dbReference type="GO" id="GO:0008270">
    <property type="term" value="F:zinc ion binding"/>
    <property type="evidence" value="ECO:0007669"/>
    <property type="project" value="InterPro"/>
</dbReference>
<reference evidence="5" key="1">
    <citation type="submission" date="2025-08" db="UniProtKB">
        <authorList>
            <consortium name="RefSeq"/>
        </authorList>
    </citation>
    <scope>IDENTIFICATION</scope>
    <source>
        <tissue evidence="5">Entire body</tissue>
    </source>
</reference>
<evidence type="ECO:0000256" key="2">
    <source>
        <dbReference type="SAM" id="Phobius"/>
    </source>
</evidence>
<dbReference type="RefSeq" id="XP_018328335.1">
    <property type="nucleotide sequence ID" value="XM_018472833.2"/>
</dbReference>
<dbReference type="KEGG" id="apln:108739106"/>
<dbReference type="OrthoDB" id="429145at2759"/>
<accession>A0A1W4X7M1</accession>
<feature type="domain" description="Alpha-carbonic anhydrase" evidence="3">
    <location>
        <begin position="40"/>
        <end position="296"/>
    </location>
</feature>
<evidence type="ECO:0000256" key="1">
    <source>
        <dbReference type="ARBA" id="ARBA00010718"/>
    </source>
</evidence>
<feature type="transmembrane region" description="Helical" evidence="2">
    <location>
        <begin position="12"/>
        <end position="31"/>
    </location>
</feature>
<keyword evidence="4" id="KW-1185">Reference proteome</keyword>
<dbReference type="PANTHER" id="PTHR18952:SF227">
    <property type="entry name" value="CARBONIC ANHYDRASE 13-RELATED"/>
    <property type="match status" value="1"/>
</dbReference>
<sequence length="349" mass="39247">MFASCNPTNEFLVFIGVIFVGLLGLCEYLGITNFLSRAEPLYGYDELTGPYVWKNKFPRATGKAQSPINIEINRTIVVPSETMPKIKFSTEYYVQPQDMAIYNDGHTVILCAMWENNCRPTVSGGPLCQTFQFLNACFRWGACDGEGSEHTLNSRRYVMELQAAHIKEGYVYKNIETAASDNALLMISYFFELSPVDNIYMDPLVNSLKSIKFPFSRVCMEPTPLSWLIPPFTCQYFAYCGSLTYPPCTEGVQWIIQPEPLSISSRQLQLPLVTLSIVLHLGGGWNLLEREWTLSFHICIHVAVSFGNPFHYLTILVETGSILEEKGCSNSTSACMVPLVTLSIVLISW</sequence>
<evidence type="ECO:0000313" key="4">
    <source>
        <dbReference type="Proteomes" id="UP000192223"/>
    </source>
</evidence>
<dbReference type="Proteomes" id="UP000192223">
    <property type="component" value="Unplaced"/>
</dbReference>
<dbReference type="Pfam" id="PF00194">
    <property type="entry name" value="Carb_anhydrase"/>
    <property type="match status" value="1"/>
</dbReference>
<dbReference type="InterPro" id="IPR023561">
    <property type="entry name" value="Carbonic_anhydrase_a-class"/>
</dbReference>
<evidence type="ECO:0000313" key="5">
    <source>
        <dbReference type="RefSeq" id="XP_018328335.1"/>
    </source>
</evidence>
<dbReference type="PROSITE" id="PS51144">
    <property type="entry name" value="ALPHA_CA_2"/>
    <property type="match status" value="1"/>
</dbReference>
<dbReference type="InterPro" id="IPR036398">
    <property type="entry name" value="CA_dom_sf"/>
</dbReference>
<keyword evidence="2" id="KW-1133">Transmembrane helix</keyword>
<dbReference type="AlphaFoldDB" id="A0A1W4X7M1"/>
<comment type="similarity">
    <text evidence="1">Belongs to the alpha-carbonic anhydrase family.</text>
</comment>
<organism evidence="4 5">
    <name type="scientific">Agrilus planipennis</name>
    <name type="common">Emerald ash borer</name>
    <name type="synonym">Agrilus marcopoli</name>
    <dbReference type="NCBI Taxonomy" id="224129"/>
    <lineage>
        <taxon>Eukaryota</taxon>
        <taxon>Metazoa</taxon>
        <taxon>Ecdysozoa</taxon>
        <taxon>Arthropoda</taxon>
        <taxon>Hexapoda</taxon>
        <taxon>Insecta</taxon>
        <taxon>Pterygota</taxon>
        <taxon>Neoptera</taxon>
        <taxon>Endopterygota</taxon>
        <taxon>Coleoptera</taxon>
        <taxon>Polyphaga</taxon>
        <taxon>Elateriformia</taxon>
        <taxon>Buprestoidea</taxon>
        <taxon>Buprestidae</taxon>
        <taxon>Agrilinae</taxon>
        <taxon>Agrilus</taxon>
    </lineage>
</organism>
<dbReference type="SUPFAM" id="SSF51069">
    <property type="entry name" value="Carbonic anhydrase"/>
    <property type="match status" value="1"/>
</dbReference>
<proteinExistence type="inferred from homology"/>
<dbReference type="Gene3D" id="3.10.200.10">
    <property type="entry name" value="Alpha carbonic anhydrase"/>
    <property type="match status" value="1"/>
</dbReference>
<dbReference type="InterPro" id="IPR001148">
    <property type="entry name" value="CA_dom"/>
</dbReference>
<name>A0A1W4X7M1_AGRPL</name>
<dbReference type="PANTHER" id="PTHR18952">
    <property type="entry name" value="CARBONIC ANHYDRASE"/>
    <property type="match status" value="1"/>
</dbReference>
<dbReference type="STRING" id="224129.A0A1W4X7M1"/>
<dbReference type="FunCoup" id="A0A1W4X7M1">
    <property type="interactions" value="14"/>
</dbReference>
<evidence type="ECO:0000259" key="3">
    <source>
        <dbReference type="PROSITE" id="PS51144"/>
    </source>
</evidence>
<dbReference type="GO" id="GO:0004089">
    <property type="term" value="F:carbonate dehydratase activity"/>
    <property type="evidence" value="ECO:0007669"/>
    <property type="project" value="InterPro"/>
</dbReference>
<dbReference type="GeneID" id="108739106"/>
<keyword evidence="2" id="KW-0472">Membrane</keyword>
<protein>
    <submittedName>
        <fullName evidence="5">Carbonic anhydrase 1-like</fullName>
    </submittedName>
</protein>
<dbReference type="InParanoid" id="A0A1W4X7M1"/>
<keyword evidence="2" id="KW-0812">Transmembrane</keyword>
<gene>
    <name evidence="5" type="primary">LOC108739106</name>
</gene>
<dbReference type="GO" id="GO:0005737">
    <property type="term" value="C:cytoplasm"/>
    <property type="evidence" value="ECO:0007669"/>
    <property type="project" value="TreeGrafter"/>
</dbReference>
<dbReference type="SMART" id="SM01057">
    <property type="entry name" value="Carb_anhydrase"/>
    <property type="match status" value="1"/>
</dbReference>